<dbReference type="AlphaFoldDB" id="A0A0U3IFB4"/>
<accession>A0A0U3IFB4</accession>
<protein>
    <submittedName>
        <fullName evidence="1">Uncharacterized protein</fullName>
    </submittedName>
</protein>
<dbReference type="Pfam" id="PF13561">
    <property type="entry name" value="adh_short_C2"/>
    <property type="match status" value="1"/>
</dbReference>
<evidence type="ECO:0000313" key="2">
    <source>
        <dbReference type="Proteomes" id="UP000069015"/>
    </source>
</evidence>
<proteinExistence type="predicted"/>
<dbReference type="InterPro" id="IPR002347">
    <property type="entry name" value="SDR_fam"/>
</dbReference>
<dbReference type="Proteomes" id="UP000069015">
    <property type="component" value="Chromosome 2"/>
</dbReference>
<gene>
    <name evidence="1" type="ORF">AT705_22910</name>
</gene>
<name>A0A0U3IFB4_9GAMM</name>
<dbReference type="InterPro" id="IPR036291">
    <property type="entry name" value="NAD(P)-bd_dom_sf"/>
</dbReference>
<dbReference type="KEGG" id="prr:AT705_22910"/>
<dbReference type="SUPFAM" id="SSF51735">
    <property type="entry name" value="NAD(P)-binding Rossmann-fold domains"/>
    <property type="match status" value="1"/>
</dbReference>
<dbReference type="EMBL" id="CP013612">
    <property type="protein sequence ID" value="ALU45783.1"/>
    <property type="molecule type" value="Genomic_DNA"/>
</dbReference>
<dbReference type="Gene3D" id="3.40.50.720">
    <property type="entry name" value="NAD(P)-binding Rossmann-like Domain"/>
    <property type="match status" value="1"/>
</dbReference>
<organism evidence="1 2">
    <name type="scientific">Pseudoalteromonas rubra</name>
    <dbReference type="NCBI Taxonomy" id="43658"/>
    <lineage>
        <taxon>Bacteria</taxon>
        <taxon>Pseudomonadati</taxon>
        <taxon>Pseudomonadota</taxon>
        <taxon>Gammaproteobacteria</taxon>
        <taxon>Alteromonadales</taxon>
        <taxon>Pseudoalteromonadaceae</taxon>
        <taxon>Pseudoalteromonas</taxon>
    </lineage>
</organism>
<reference evidence="1 2" key="1">
    <citation type="submission" date="2015-12" db="EMBL/GenBank/DDBJ databases">
        <title>Complete genome sequence of Pseudoalteromonas rubra SCSIO 6842, harboring a conjugative plasmid.</title>
        <authorList>
            <person name="Li B."/>
            <person name="Wang X."/>
        </authorList>
    </citation>
    <scope>NUCLEOTIDE SEQUENCE [LARGE SCALE GENOMIC DNA]</scope>
    <source>
        <strain evidence="1 2">SCSIO 6842</strain>
    </source>
</reference>
<evidence type="ECO:0000313" key="1">
    <source>
        <dbReference type="EMBL" id="ALU45783.1"/>
    </source>
</evidence>
<sequence>MSAALSARIKHKLTSLMHRRVIHFAHFTASVLNRLGKIEDVVPMIDFLASEEARWITGQTLCVNGGFVTH</sequence>